<reference evidence="11 12" key="1">
    <citation type="journal article" date="2011" name="Stand. Genomic Sci.">
        <title>Complete genome sequence of Desulfobulbus propionicus type strain (1pr3).</title>
        <authorList>
            <person name="Pagani I."/>
            <person name="Lapidus A."/>
            <person name="Nolan M."/>
            <person name="Lucas S."/>
            <person name="Hammon N."/>
            <person name="Deshpande S."/>
            <person name="Cheng J.F."/>
            <person name="Chertkov O."/>
            <person name="Davenport K."/>
            <person name="Tapia R."/>
            <person name="Han C."/>
            <person name="Goodwin L."/>
            <person name="Pitluck S."/>
            <person name="Liolios K."/>
            <person name="Mavromatis K."/>
            <person name="Ivanova N."/>
            <person name="Mikhailova N."/>
            <person name="Pati A."/>
            <person name="Chen A."/>
            <person name="Palaniappan K."/>
            <person name="Land M."/>
            <person name="Hauser L."/>
            <person name="Chang Y.J."/>
            <person name="Jeffries C.D."/>
            <person name="Detter J.C."/>
            <person name="Brambilla E."/>
            <person name="Kannan K.P."/>
            <person name="Djao O.D."/>
            <person name="Rohde M."/>
            <person name="Pukall R."/>
            <person name="Spring S."/>
            <person name="Goker M."/>
            <person name="Sikorski J."/>
            <person name="Woyke T."/>
            <person name="Bristow J."/>
            <person name="Eisen J.A."/>
            <person name="Markowitz V."/>
            <person name="Hugenholtz P."/>
            <person name="Kyrpides N.C."/>
            <person name="Klenk H.P."/>
        </authorList>
    </citation>
    <scope>NUCLEOTIDE SEQUENCE [LARGE SCALE GENOMIC DNA]</scope>
    <source>
        <strain evidence="12">ATCC 33891 / DSM 2032 / 1pr3</strain>
    </source>
</reference>
<dbReference type="AlphaFoldDB" id="A0A7U3YQ52"/>
<dbReference type="NCBIfam" id="TIGR00797">
    <property type="entry name" value="matE"/>
    <property type="match status" value="1"/>
</dbReference>
<feature type="transmembrane region" description="Helical" evidence="10">
    <location>
        <begin position="132"/>
        <end position="149"/>
    </location>
</feature>
<feature type="transmembrane region" description="Helical" evidence="10">
    <location>
        <begin position="189"/>
        <end position="214"/>
    </location>
</feature>
<keyword evidence="2" id="KW-0813">Transport</keyword>
<proteinExistence type="predicted"/>
<evidence type="ECO:0000256" key="2">
    <source>
        <dbReference type="ARBA" id="ARBA00022448"/>
    </source>
</evidence>
<dbReference type="InterPro" id="IPR002528">
    <property type="entry name" value="MATE_fam"/>
</dbReference>
<dbReference type="EMBL" id="CP002364">
    <property type="protein sequence ID" value="ADW19373.1"/>
    <property type="molecule type" value="Genomic_DNA"/>
</dbReference>
<evidence type="ECO:0000256" key="5">
    <source>
        <dbReference type="ARBA" id="ARBA00022692"/>
    </source>
</evidence>
<dbReference type="GO" id="GO:0042910">
    <property type="term" value="F:xenobiotic transmembrane transporter activity"/>
    <property type="evidence" value="ECO:0007669"/>
    <property type="project" value="InterPro"/>
</dbReference>
<dbReference type="GO" id="GO:0005886">
    <property type="term" value="C:plasma membrane"/>
    <property type="evidence" value="ECO:0007669"/>
    <property type="project" value="UniProtKB-SubCell"/>
</dbReference>
<dbReference type="KEGG" id="dpr:Despr_3246"/>
<dbReference type="GO" id="GO:0006811">
    <property type="term" value="P:monoatomic ion transport"/>
    <property type="evidence" value="ECO:0007669"/>
    <property type="project" value="UniProtKB-KW"/>
</dbReference>
<evidence type="ECO:0000256" key="6">
    <source>
        <dbReference type="ARBA" id="ARBA00022989"/>
    </source>
</evidence>
<dbReference type="InterPro" id="IPR048279">
    <property type="entry name" value="MdtK-like"/>
</dbReference>
<feature type="transmembrane region" description="Helical" evidence="10">
    <location>
        <begin position="287"/>
        <end position="306"/>
    </location>
</feature>
<dbReference type="PIRSF" id="PIRSF006603">
    <property type="entry name" value="DinF"/>
    <property type="match status" value="1"/>
</dbReference>
<dbReference type="Pfam" id="PF01554">
    <property type="entry name" value="MatE"/>
    <property type="match status" value="2"/>
</dbReference>
<keyword evidence="8 10" id="KW-0472">Membrane</keyword>
<feature type="transmembrane region" description="Helical" evidence="10">
    <location>
        <begin position="161"/>
        <end position="183"/>
    </location>
</feature>
<evidence type="ECO:0000256" key="10">
    <source>
        <dbReference type="SAM" id="Phobius"/>
    </source>
</evidence>
<protein>
    <recommendedName>
        <fullName evidence="9">Multidrug-efflux transporter</fullName>
    </recommendedName>
</protein>
<feature type="transmembrane region" description="Helical" evidence="10">
    <location>
        <begin position="93"/>
        <end position="112"/>
    </location>
</feature>
<feature type="transmembrane region" description="Helical" evidence="10">
    <location>
        <begin position="318"/>
        <end position="340"/>
    </location>
</feature>
<feature type="transmembrane region" description="Helical" evidence="10">
    <location>
        <begin position="391"/>
        <end position="411"/>
    </location>
</feature>
<comment type="subcellular location">
    <subcellularLocation>
        <location evidence="1">Cell membrane</location>
        <topology evidence="1">Multi-pass membrane protein</topology>
    </subcellularLocation>
</comment>
<dbReference type="Proteomes" id="UP000006365">
    <property type="component" value="Chromosome"/>
</dbReference>
<evidence type="ECO:0000256" key="1">
    <source>
        <dbReference type="ARBA" id="ARBA00004651"/>
    </source>
</evidence>
<dbReference type="GO" id="GO:0015297">
    <property type="term" value="F:antiporter activity"/>
    <property type="evidence" value="ECO:0007669"/>
    <property type="project" value="UniProtKB-KW"/>
</dbReference>
<evidence type="ECO:0000313" key="12">
    <source>
        <dbReference type="Proteomes" id="UP000006365"/>
    </source>
</evidence>
<dbReference type="PANTHER" id="PTHR43298">
    <property type="entry name" value="MULTIDRUG RESISTANCE PROTEIN NORM-RELATED"/>
    <property type="match status" value="1"/>
</dbReference>
<keyword evidence="5 10" id="KW-0812">Transmembrane</keyword>
<dbReference type="InterPro" id="IPR050222">
    <property type="entry name" value="MATE_MdtK"/>
</dbReference>
<keyword evidence="6 10" id="KW-1133">Transmembrane helix</keyword>
<dbReference type="CDD" id="cd13131">
    <property type="entry name" value="MATE_NorM_like"/>
    <property type="match status" value="1"/>
</dbReference>
<feature type="transmembrane region" description="Helical" evidence="10">
    <location>
        <begin position="423"/>
        <end position="443"/>
    </location>
</feature>
<feature type="transmembrane region" description="Helical" evidence="10">
    <location>
        <begin position="248"/>
        <end position="267"/>
    </location>
</feature>
<name>A0A7U3YQ52_DESPD</name>
<keyword evidence="7" id="KW-0406">Ion transport</keyword>
<evidence type="ECO:0000256" key="4">
    <source>
        <dbReference type="ARBA" id="ARBA00022475"/>
    </source>
</evidence>
<evidence type="ECO:0000256" key="3">
    <source>
        <dbReference type="ARBA" id="ARBA00022449"/>
    </source>
</evidence>
<accession>A0A7U3YQ52</accession>
<gene>
    <name evidence="11" type="ordered locus">Despr_3246</name>
</gene>
<evidence type="ECO:0000256" key="9">
    <source>
        <dbReference type="ARBA" id="ARBA00031636"/>
    </source>
</evidence>
<organism evidence="11 12">
    <name type="scientific">Desulfobulbus propionicus (strain ATCC 33891 / DSM 2032 / VKM B-1956 / 1pr3)</name>
    <dbReference type="NCBI Taxonomy" id="577650"/>
    <lineage>
        <taxon>Bacteria</taxon>
        <taxon>Pseudomonadati</taxon>
        <taxon>Thermodesulfobacteriota</taxon>
        <taxon>Desulfobulbia</taxon>
        <taxon>Desulfobulbales</taxon>
        <taxon>Desulfobulbaceae</taxon>
        <taxon>Desulfobulbus</taxon>
    </lineage>
</organism>
<evidence type="ECO:0000256" key="7">
    <source>
        <dbReference type="ARBA" id="ARBA00023065"/>
    </source>
</evidence>
<dbReference type="PANTHER" id="PTHR43298:SF2">
    <property type="entry name" value="FMN_FAD EXPORTER YEEO-RELATED"/>
    <property type="match status" value="1"/>
</dbReference>
<evidence type="ECO:0000256" key="8">
    <source>
        <dbReference type="ARBA" id="ARBA00023136"/>
    </source>
</evidence>
<dbReference type="RefSeq" id="WP_015725897.1">
    <property type="nucleotide sequence ID" value="NC_014972.1"/>
</dbReference>
<sequence>MTTLSLILHEARALLRLTGPLLLAQLAQTAMGFVDTVMAGRYSAVDLAAVAVGFSIFIPVYVFLLGLLSAVTPLVAQAHGRGDGKAVRRAIRLGMGIGLVAGLLLMPLLWWTDPFMMWMGVSPEVIPITGRYLFAISWGLPLGGIFFALKGGGDGLALPRLSMFAGFFGLGVNIVANYVLIYGKLGLPALGGAGCGWATSFSILAMLGFMALLLGRSRIDGTARLFALHPDQAATTSVAAFLRLGMPIGLALFIECSIFTIIALFIAKFGAQVVAAHQIALNFASQVYMLPYSLSTALTVRVGFTIGRKRIRRLRRIAGTGLGMALIGAVLTCGGILLFSPQIAALYTADPAVRQLAVVLLGYAALFQLPDAMQVNAGGILRGCKDTRVPLLLMLCAYWGIGLPLGYGLGLERLGNLEPGPQGFWVGLICALVVAALLLGGRVRIMLRRLERQAGQGVRADRP</sequence>
<evidence type="ECO:0000313" key="11">
    <source>
        <dbReference type="EMBL" id="ADW19373.1"/>
    </source>
</evidence>
<feature type="transmembrane region" description="Helical" evidence="10">
    <location>
        <begin position="352"/>
        <end position="370"/>
    </location>
</feature>
<keyword evidence="3" id="KW-0050">Antiport</keyword>
<keyword evidence="12" id="KW-1185">Reference proteome</keyword>
<feature type="transmembrane region" description="Helical" evidence="10">
    <location>
        <begin position="48"/>
        <end position="72"/>
    </location>
</feature>
<keyword evidence="4" id="KW-1003">Cell membrane</keyword>